<dbReference type="AlphaFoldDB" id="A0A2L2TUQ1"/>
<reference evidence="4" key="1">
    <citation type="submission" date="2014-10" db="EMBL/GenBank/DDBJ databases">
        <authorList>
            <person name="King R."/>
        </authorList>
    </citation>
    <scope>NUCLEOTIDE SEQUENCE [LARGE SCALE GENOMIC DNA]</scope>
    <source>
        <strain evidence="4">A3/5</strain>
    </source>
</reference>
<sequence>MRLINAKTLEVVEFIDYQVPEYAILSHTWVAGQEVTLQDMQKKEGTERSGYDKIRKTCELALQHDLAYAWVDTCCIDKTSSAELSEAINSMMSWYQRSKVCYTYLADVPPGTDIHQQKSAFAKSRWFERGWTLQELLAPSKLIFLYDDWNFMSERDDIVDLITQITGIDQTFLTAPLIANERNASGGCVLQSRLYSASIAERMSWASKRETTRIEDTAYSLLGIFGISMPLLYGEGPNAFLRLQEEIMKHSDDQTLLAWSLQEDDAEESGVLATSPAAFSECKDFIPCSVGTPTPPFQITNKGLRIEMPISTDTFTYGRYGLLQCRTKQDPTTMIAIPLESSRDGLYVRRKKPLCNLNYRYWSAWPLSSVNLLPSFSFASSITESPSYTVFLKDLPENFYISEVFPPNSRPQSDMRIVMAGTPESEGEFEEMVMVLLTSSTNGVDPLVIRIVVELSPGESDFKASCSFVKNSYLHMYDTGHLEGDFYDNVSLASSWHSRKSLGFPSWTRRPEANYVTSCRCEYRFEKTLILASVRQEGVQVEGITPQRGPNMIFHGWDAESDPWSEKLQELKKGWARILQRLSYHCRNSLRVVVRSLALSPWIFSFVVDRLIIRTLDQFAGTILHILEYWNVYAIAGCTALSLSYNRFLAQRISWHIRKIIHSIPFASQFGGLQKTDALDCFLLYICCKCLPSELLSDVLKKDYVALLGILLGFGFRRALSDGGLEYDYCLGLAGWNVPKRQK</sequence>
<dbReference type="EMBL" id="LN649231">
    <property type="protein sequence ID" value="CEI70331.1"/>
    <property type="molecule type" value="Genomic_DNA"/>
</dbReference>
<proteinExistence type="predicted"/>
<dbReference type="PANTHER" id="PTHR10622">
    <property type="entry name" value="HET DOMAIN-CONTAINING PROTEIN"/>
    <property type="match status" value="1"/>
</dbReference>
<accession>A0A2L2TUQ1</accession>
<feature type="domain" description="DUF8212" evidence="2">
    <location>
        <begin position="238"/>
        <end position="273"/>
    </location>
</feature>
<dbReference type="InterPro" id="IPR058525">
    <property type="entry name" value="DUF8212"/>
</dbReference>
<dbReference type="RefSeq" id="XP_025594045.1">
    <property type="nucleotide sequence ID" value="XM_025725448.2"/>
</dbReference>
<evidence type="ECO:0000259" key="1">
    <source>
        <dbReference type="Pfam" id="PF06985"/>
    </source>
</evidence>
<dbReference type="InterPro" id="IPR010730">
    <property type="entry name" value="HET"/>
</dbReference>
<dbReference type="PANTHER" id="PTHR10622:SF10">
    <property type="entry name" value="HET DOMAIN-CONTAINING PROTEIN"/>
    <property type="match status" value="1"/>
</dbReference>
<dbReference type="Proteomes" id="UP000245910">
    <property type="component" value="Chromosome III"/>
</dbReference>
<feature type="domain" description="Heterokaryon incompatibility" evidence="1">
    <location>
        <begin position="22"/>
        <end position="107"/>
    </location>
</feature>
<dbReference type="STRING" id="56646.A0A2L2TUQ1"/>
<evidence type="ECO:0000259" key="2">
    <source>
        <dbReference type="Pfam" id="PF26640"/>
    </source>
</evidence>
<dbReference type="OrthoDB" id="20872at2759"/>
<organism evidence="3 4">
    <name type="scientific">Fusarium venenatum</name>
    <dbReference type="NCBI Taxonomy" id="56646"/>
    <lineage>
        <taxon>Eukaryota</taxon>
        <taxon>Fungi</taxon>
        <taxon>Dikarya</taxon>
        <taxon>Ascomycota</taxon>
        <taxon>Pezizomycotina</taxon>
        <taxon>Sordariomycetes</taxon>
        <taxon>Hypocreomycetidae</taxon>
        <taxon>Hypocreales</taxon>
        <taxon>Nectriaceae</taxon>
        <taxon>Fusarium</taxon>
    </lineage>
</organism>
<name>A0A2L2TUQ1_9HYPO</name>
<evidence type="ECO:0000313" key="3">
    <source>
        <dbReference type="EMBL" id="CEI70331.1"/>
    </source>
</evidence>
<protein>
    <submittedName>
        <fullName evidence="3">Uncharacterized protein</fullName>
    </submittedName>
</protein>
<dbReference type="KEGG" id="fvn:FVRRES_10408"/>
<dbReference type="Pfam" id="PF06985">
    <property type="entry name" value="HET"/>
    <property type="match status" value="1"/>
</dbReference>
<dbReference type="Pfam" id="PF26640">
    <property type="entry name" value="DUF8212"/>
    <property type="match status" value="1"/>
</dbReference>
<keyword evidence="4" id="KW-1185">Reference proteome</keyword>
<evidence type="ECO:0000313" key="4">
    <source>
        <dbReference type="Proteomes" id="UP000245910"/>
    </source>
</evidence>
<dbReference type="GeneID" id="37262046"/>